<dbReference type="EMBL" id="OD002365">
    <property type="protein sequence ID" value="CAD7404995.1"/>
    <property type="molecule type" value="Genomic_DNA"/>
</dbReference>
<keyword evidence="5 11" id="KW-0808">Transferase</keyword>
<dbReference type="CDD" id="cd02440">
    <property type="entry name" value="AdoMet_MTases"/>
    <property type="match status" value="1"/>
</dbReference>
<comment type="catalytic activity">
    <reaction evidence="10 11">
        <text>L-lysyl(79)-[histone H3] + 3 S-adenosyl-L-methionine = N(6),N(6),N(6)-trimethyl-L-lysyl(79)-[histone H3] + 3 S-adenosyl-L-homocysteine + 3 H(+)</text>
        <dbReference type="Rhea" id="RHEA:60328"/>
        <dbReference type="Rhea" id="RHEA-COMP:15549"/>
        <dbReference type="Rhea" id="RHEA-COMP:15552"/>
        <dbReference type="ChEBI" id="CHEBI:15378"/>
        <dbReference type="ChEBI" id="CHEBI:29969"/>
        <dbReference type="ChEBI" id="CHEBI:57856"/>
        <dbReference type="ChEBI" id="CHEBI:59789"/>
        <dbReference type="ChEBI" id="CHEBI:61961"/>
        <dbReference type="EC" id="2.1.1.360"/>
    </reaction>
</comment>
<feature type="compositionally biased region" description="Basic residues" evidence="13">
    <location>
        <begin position="453"/>
        <end position="467"/>
    </location>
</feature>
<evidence type="ECO:0000259" key="14">
    <source>
        <dbReference type="PROSITE" id="PS51569"/>
    </source>
</evidence>
<evidence type="ECO:0000256" key="1">
    <source>
        <dbReference type="ARBA" id="ARBA00004123"/>
    </source>
</evidence>
<dbReference type="PANTHER" id="PTHR21451:SF0">
    <property type="entry name" value="HISTONE-LYSINE N-METHYLTRANSFERASE, H3 LYSINE-79 SPECIFIC"/>
    <property type="match status" value="1"/>
</dbReference>
<name>A0A7R9CYU9_TIMPO</name>
<feature type="coiled-coil region" evidence="12">
    <location>
        <begin position="646"/>
        <end position="673"/>
    </location>
</feature>
<protein>
    <recommendedName>
        <fullName evidence="3 11">Histone-lysine N-methyltransferase, H3 lysine-79 specific</fullName>
        <ecNumber evidence="2 11">2.1.1.360</ecNumber>
    </recommendedName>
    <alternativeName>
        <fullName evidence="9 11">Histone H3-K79 methyltransferase</fullName>
    </alternativeName>
</protein>
<dbReference type="EC" id="2.1.1.360" evidence="2 11"/>
<evidence type="ECO:0000256" key="5">
    <source>
        <dbReference type="ARBA" id="ARBA00022679"/>
    </source>
</evidence>
<keyword evidence="4 11" id="KW-0489">Methyltransferase</keyword>
<feature type="domain" description="DOT1" evidence="14">
    <location>
        <begin position="35"/>
        <end position="358"/>
    </location>
</feature>
<evidence type="ECO:0000256" key="7">
    <source>
        <dbReference type="ARBA" id="ARBA00022853"/>
    </source>
</evidence>
<evidence type="ECO:0000256" key="4">
    <source>
        <dbReference type="ARBA" id="ARBA00022603"/>
    </source>
</evidence>
<feature type="region of interest" description="Disordered" evidence="13">
    <location>
        <begin position="720"/>
        <end position="739"/>
    </location>
</feature>
<comment type="similarity">
    <text evidence="11">Belongs to the class I-like SAM-binding methyltransferase superfamily. DOT1 family.</text>
</comment>
<comment type="function">
    <text evidence="11">Histone methyltransferase that specifically trimethylates histone H3 to form H3K79me3. This methylation is required for telomere silencing and for the pachytene checkpoint during the meiotic cell cycle by allowing the recruitment of RAD9 to double strand breaks. Nucleosomes are preferred as substrate compared to free histone.</text>
</comment>
<feature type="compositionally biased region" description="Basic residues" evidence="13">
    <location>
        <begin position="480"/>
        <end position="494"/>
    </location>
</feature>
<proteinExistence type="inferred from homology"/>
<keyword evidence="8 11" id="KW-0539">Nucleus</keyword>
<evidence type="ECO:0000256" key="12">
    <source>
        <dbReference type="SAM" id="Coils"/>
    </source>
</evidence>
<dbReference type="AlphaFoldDB" id="A0A7R9CYU9"/>
<feature type="coiled-coil region" evidence="12">
    <location>
        <begin position="593"/>
        <end position="620"/>
    </location>
</feature>
<reference evidence="15" key="1">
    <citation type="submission" date="2020-11" db="EMBL/GenBank/DDBJ databases">
        <authorList>
            <person name="Tran Van P."/>
        </authorList>
    </citation>
    <scope>NUCLEOTIDE SEQUENCE</scope>
</reference>
<feature type="compositionally biased region" description="Basic and acidic residues" evidence="13">
    <location>
        <begin position="722"/>
        <end position="737"/>
    </location>
</feature>
<dbReference type="Pfam" id="PF08123">
    <property type="entry name" value="DOT1"/>
    <property type="match status" value="1"/>
</dbReference>
<dbReference type="PROSITE" id="PS51569">
    <property type="entry name" value="DOT1"/>
    <property type="match status" value="1"/>
</dbReference>
<evidence type="ECO:0000256" key="3">
    <source>
        <dbReference type="ARBA" id="ARBA00020987"/>
    </source>
</evidence>
<dbReference type="GO" id="GO:0035097">
    <property type="term" value="C:histone methyltransferase complex"/>
    <property type="evidence" value="ECO:0007669"/>
    <property type="project" value="UniProtKB-ARBA"/>
</dbReference>
<evidence type="ECO:0000313" key="15">
    <source>
        <dbReference type="EMBL" id="CAD7404995.1"/>
    </source>
</evidence>
<dbReference type="SUPFAM" id="SSF53335">
    <property type="entry name" value="S-adenosyl-L-methionine-dependent methyltransferases"/>
    <property type="match status" value="1"/>
</dbReference>
<evidence type="ECO:0000256" key="8">
    <source>
        <dbReference type="ARBA" id="ARBA00023242"/>
    </source>
</evidence>
<dbReference type="GO" id="GO:0032259">
    <property type="term" value="P:methylation"/>
    <property type="evidence" value="ECO:0007669"/>
    <property type="project" value="UniProtKB-KW"/>
</dbReference>
<dbReference type="InterPro" id="IPR030445">
    <property type="entry name" value="H3-K79_meTrfase"/>
</dbReference>
<keyword evidence="12" id="KW-0175">Coiled coil</keyword>
<dbReference type="FunFam" id="3.40.50.150:FF:000033">
    <property type="entry name" value="Histone-lysine N-methyltransferase, H3 lysine-79 specific"/>
    <property type="match status" value="1"/>
</dbReference>
<dbReference type="GO" id="GO:0006281">
    <property type="term" value="P:DNA repair"/>
    <property type="evidence" value="ECO:0007669"/>
    <property type="project" value="TreeGrafter"/>
</dbReference>
<comment type="miscellaneous">
    <text evidence="11">In contrast to other lysine histone methyltransferases, it does not contain a SET domain, suggesting the existence of another mechanism for methylation of lysine residues of histones.</text>
</comment>
<evidence type="ECO:0000256" key="10">
    <source>
        <dbReference type="ARBA" id="ARBA00047770"/>
    </source>
</evidence>
<keyword evidence="7 11" id="KW-0156">Chromatin regulator</keyword>
<sequence>MVHVGAGAQGNSLSVNFPGGMRAQHALSSLSLSHSALYITRPWDSSAEPQYITAIPIYTLGDLWSELWVILGSEPAQVNDSWNLFRDICIFKCTTQVQLLVRSTEDGFPPYLNANEKGTSLPAARLNKHPSRALLRHILQQVYNQAVIEPDRLNQYEPFSPEVYGETSYDLVCQMIDQIEITKDDVFVDLGSGVGQVVLQMAAATPCKICLGVEKAEVPSKYAEAMNNHFRKWMRWYGKKYGEYRLIKGDFLHDEHREKIITSTIVFVNNFAFGPHVDHQLKERFADLKDGARIVSSKSFCPLNFRITDRNLSDIGTIMHVSEMSPLRGSVSWTGKPVSYYLHIIDRTKLERYFQRLKNPRLKHHGGGGNSACQSIVSAGGEEENTPPRPTRDRARRDLTKQLNIDTSSNSSRDSDDSSEVKGPTTRRAWSDWCSNKGKSSQSEEENSVSNKSRTRQPKKLRRKMPRAGKQTPIPPPRTQPKRGARGRVKKAKPKKAIKINGLDLLHSQTLLSTSPQAPGKKLPPAPGCVDQQLTSLSIGDASSMHTELDIPPAPADTPYALQLLLDVYRAQFIQMVDLIKSPKYKHDVDLQIDKEKERNQKLLSRAAQLEKQIKVLIDDSVALLKARMCELGINASSPGDLLAKAKEIVLRHKELQAKASKLQAQVSSMEQEQAALVSARQQEVTEKYRKAGLDQGEPQALTQDYILREISATLSHRKKLNNKEKTIPSSPDRDSNLDLPVLSSRLNRTSALANHATEFPVVSLIEPEGTIAHQSAKPPTDPTSTFPPFITGAELYTECYD</sequence>
<dbReference type="GO" id="GO:0140956">
    <property type="term" value="F:histone H3K79 trimethyltransferase activity"/>
    <property type="evidence" value="ECO:0007669"/>
    <property type="project" value="UniProtKB-EC"/>
</dbReference>
<evidence type="ECO:0000256" key="2">
    <source>
        <dbReference type="ARBA" id="ARBA00012190"/>
    </source>
</evidence>
<keyword evidence="6 11" id="KW-0949">S-adenosyl-L-methionine</keyword>
<dbReference type="InterPro" id="IPR029063">
    <property type="entry name" value="SAM-dependent_MTases_sf"/>
</dbReference>
<accession>A0A7R9CYU9</accession>
<dbReference type="GO" id="GO:0000077">
    <property type="term" value="P:DNA damage checkpoint signaling"/>
    <property type="evidence" value="ECO:0007669"/>
    <property type="project" value="TreeGrafter"/>
</dbReference>
<dbReference type="CDD" id="cd20902">
    <property type="entry name" value="CC_DOT1L"/>
    <property type="match status" value="1"/>
</dbReference>
<organism evidence="15">
    <name type="scientific">Timema poppense</name>
    <name type="common">Walking stick</name>
    <dbReference type="NCBI Taxonomy" id="170557"/>
    <lineage>
        <taxon>Eukaryota</taxon>
        <taxon>Metazoa</taxon>
        <taxon>Ecdysozoa</taxon>
        <taxon>Arthropoda</taxon>
        <taxon>Hexapoda</taxon>
        <taxon>Insecta</taxon>
        <taxon>Pterygota</taxon>
        <taxon>Neoptera</taxon>
        <taxon>Polyneoptera</taxon>
        <taxon>Phasmatodea</taxon>
        <taxon>Timematodea</taxon>
        <taxon>Timematoidea</taxon>
        <taxon>Timematidae</taxon>
        <taxon>Timema</taxon>
    </lineage>
</organism>
<dbReference type="Gene3D" id="3.40.50.150">
    <property type="entry name" value="Vaccinia Virus protein VP39"/>
    <property type="match status" value="1"/>
</dbReference>
<evidence type="ECO:0000256" key="6">
    <source>
        <dbReference type="ARBA" id="ARBA00022691"/>
    </source>
</evidence>
<evidence type="ECO:0000256" key="9">
    <source>
        <dbReference type="ARBA" id="ARBA00029821"/>
    </source>
</evidence>
<comment type="subcellular location">
    <subcellularLocation>
        <location evidence="1 11">Nucleus</location>
    </subcellularLocation>
</comment>
<evidence type="ECO:0000256" key="13">
    <source>
        <dbReference type="SAM" id="MobiDB-lite"/>
    </source>
</evidence>
<evidence type="ECO:0000256" key="11">
    <source>
        <dbReference type="RuleBase" id="RU271113"/>
    </source>
</evidence>
<feature type="compositionally biased region" description="Basic and acidic residues" evidence="13">
    <location>
        <begin position="390"/>
        <end position="400"/>
    </location>
</feature>
<dbReference type="InterPro" id="IPR025789">
    <property type="entry name" value="DOT1_dom"/>
</dbReference>
<feature type="region of interest" description="Disordered" evidence="13">
    <location>
        <begin position="360"/>
        <end position="494"/>
    </location>
</feature>
<dbReference type="PANTHER" id="PTHR21451">
    <property type="entry name" value="HISTONE H3 METHYLTRANSFERASE"/>
    <property type="match status" value="1"/>
</dbReference>
<dbReference type="Gene3D" id="1.10.260.60">
    <property type="match status" value="1"/>
</dbReference>
<gene>
    <name evidence="15" type="ORF">TPSB3V08_LOCUS4763</name>
</gene>